<organism evidence="5 6">
    <name type="scientific">Petrotoga mexicana DSM 14811</name>
    <dbReference type="NCBI Taxonomy" id="1122954"/>
    <lineage>
        <taxon>Bacteria</taxon>
        <taxon>Thermotogati</taxon>
        <taxon>Thermotogota</taxon>
        <taxon>Thermotogae</taxon>
        <taxon>Petrotogales</taxon>
        <taxon>Petrotogaceae</taxon>
        <taxon>Petrotoga</taxon>
    </lineage>
</organism>
<dbReference type="Proteomes" id="UP000236604">
    <property type="component" value="Unassembled WGS sequence"/>
</dbReference>
<dbReference type="InterPro" id="IPR012147">
    <property type="entry name" value="P_Ac_Bu_trans"/>
</dbReference>
<dbReference type="GO" id="GO:0050182">
    <property type="term" value="F:phosphate butyryltransferase activity"/>
    <property type="evidence" value="ECO:0007669"/>
    <property type="project" value="UniProtKB-EC"/>
</dbReference>
<evidence type="ECO:0000259" key="4">
    <source>
        <dbReference type="Pfam" id="PF01515"/>
    </source>
</evidence>
<evidence type="ECO:0000256" key="1">
    <source>
        <dbReference type="ARBA" id="ARBA00005656"/>
    </source>
</evidence>
<keyword evidence="2 5" id="KW-0808">Transferase</keyword>
<dbReference type="InterPro" id="IPR002505">
    <property type="entry name" value="PTA_PTB"/>
</dbReference>
<dbReference type="NCBIfam" id="NF006045">
    <property type="entry name" value="PRK08190.1"/>
    <property type="match status" value="1"/>
</dbReference>
<dbReference type="EMBL" id="AZRN01000012">
    <property type="protein sequence ID" value="PNS00158.1"/>
    <property type="molecule type" value="Genomic_DNA"/>
</dbReference>
<dbReference type="AlphaFoldDB" id="A0A2K1PBP5"/>
<reference evidence="5 6" key="1">
    <citation type="submission" date="2013-12" db="EMBL/GenBank/DDBJ databases">
        <title>Comparative genomics of Petrotoga isolates.</title>
        <authorList>
            <person name="Nesbo C.L."/>
            <person name="Charchuk R."/>
            <person name="Chow K."/>
        </authorList>
    </citation>
    <scope>NUCLEOTIDE SEQUENCE [LARGE SCALE GENOMIC DNA]</scope>
    <source>
        <strain evidence="5 6">DSM 14811</strain>
    </source>
</reference>
<keyword evidence="3 5" id="KW-0012">Acyltransferase</keyword>
<protein>
    <submittedName>
        <fullName evidence="5">Phosphate butyryltransferase</fullName>
        <ecNumber evidence="5">2.3.1.19</ecNumber>
    </submittedName>
</protein>
<dbReference type="PANTHER" id="PTHR43356">
    <property type="entry name" value="PHOSPHATE ACETYLTRANSFERASE"/>
    <property type="match status" value="1"/>
</dbReference>
<evidence type="ECO:0000256" key="3">
    <source>
        <dbReference type="ARBA" id="ARBA00023315"/>
    </source>
</evidence>
<dbReference type="SUPFAM" id="SSF53659">
    <property type="entry name" value="Isocitrate/Isopropylmalate dehydrogenase-like"/>
    <property type="match status" value="1"/>
</dbReference>
<evidence type="ECO:0000313" key="6">
    <source>
        <dbReference type="Proteomes" id="UP000236604"/>
    </source>
</evidence>
<name>A0A2K1PBP5_9BACT</name>
<proteinExistence type="inferred from homology"/>
<comment type="similarity">
    <text evidence="1">Belongs to the phosphate acetyltransferase and butyryltransferase family.</text>
</comment>
<dbReference type="PANTHER" id="PTHR43356:SF2">
    <property type="entry name" value="PHOSPHATE ACETYLTRANSFERASE"/>
    <property type="match status" value="1"/>
</dbReference>
<evidence type="ECO:0000313" key="5">
    <source>
        <dbReference type="EMBL" id="PNS00158.1"/>
    </source>
</evidence>
<feature type="domain" description="Phosphate acetyl/butaryl transferase" evidence="4">
    <location>
        <begin position="5"/>
        <end position="75"/>
    </location>
</feature>
<dbReference type="InterPro" id="IPR050500">
    <property type="entry name" value="Phos_Acetyltrans/Butyryltrans"/>
</dbReference>
<dbReference type="Pfam" id="PF01515">
    <property type="entry name" value="PTA_PTB"/>
    <property type="match status" value="2"/>
</dbReference>
<keyword evidence="6" id="KW-1185">Reference proteome</keyword>
<comment type="caution">
    <text evidence="5">The sequence shown here is derived from an EMBL/GenBank/DDBJ whole genome shotgun (WGS) entry which is preliminary data.</text>
</comment>
<gene>
    <name evidence="5" type="ORF">X927_04010</name>
</gene>
<evidence type="ECO:0000256" key="2">
    <source>
        <dbReference type="ARBA" id="ARBA00022679"/>
    </source>
</evidence>
<dbReference type="EC" id="2.3.1.19" evidence="5"/>
<dbReference type="Gene3D" id="3.40.718.10">
    <property type="entry name" value="Isopropylmalate Dehydrogenase"/>
    <property type="match status" value="1"/>
</dbReference>
<feature type="domain" description="Phosphate acetyl/butaryl transferase" evidence="4">
    <location>
        <begin position="82"/>
        <end position="293"/>
    </location>
</feature>
<dbReference type="PIRSF" id="PIRSF000428">
    <property type="entry name" value="P_Ac_trans"/>
    <property type="match status" value="1"/>
</dbReference>
<accession>A0A2K1PBP5</accession>
<sequence length="300" mass="32226">MESIRQIIELVKNEGRSKTIAVAAAEDDVVLKAVQKAKEIDLCNFILYGDKTKIQQIAEEIGLDTTNIEIRDASTPLEAAKGAIQAVANGEADLPMKGKLNTSEILSVYLKDEYGLKTGKTMNLVCVFEIPRYHKLLIISDAGMVIAPTLEQKVDIINNAVSVAHKLGIQTPKVAVVGALEQVNPKMPATVDAAILTQMYRRGQIKGCIVDGPFAMDNAISKEAAIHKGINSEVAGDADILIMPDIEAGNILYKTLVYFADAKLASSIVGGKKPVVLTSRADSDESKLNAMAFSILMSTI</sequence>